<organism evidence="1 2">
    <name type="scientific">Chaenocephalus aceratus</name>
    <name type="common">Blackfin icefish</name>
    <name type="synonym">Chaenichthys aceratus</name>
    <dbReference type="NCBI Taxonomy" id="36190"/>
    <lineage>
        <taxon>Eukaryota</taxon>
        <taxon>Metazoa</taxon>
        <taxon>Chordata</taxon>
        <taxon>Craniata</taxon>
        <taxon>Vertebrata</taxon>
        <taxon>Euteleostomi</taxon>
        <taxon>Actinopterygii</taxon>
        <taxon>Neopterygii</taxon>
        <taxon>Teleostei</taxon>
        <taxon>Neoteleostei</taxon>
        <taxon>Acanthomorphata</taxon>
        <taxon>Eupercaria</taxon>
        <taxon>Perciformes</taxon>
        <taxon>Notothenioidei</taxon>
        <taxon>Channichthyidae</taxon>
        <taxon>Chaenocephalus</taxon>
    </lineage>
</organism>
<evidence type="ECO:0000313" key="1">
    <source>
        <dbReference type="EMBL" id="KAI4801670.1"/>
    </source>
</evidence>
<dbReference type="EMBL" id="CM043808">
    <property type="protein sequence ID" value="KAI4801670.1"/>
    <property type="molecule type" value="Genomic_DNA"/>
</dbReference>
<feature type="non-terminal residue" evidence="1">
    <location>
        <position position="1"/>
    </location>
</feature>
<keyword evidence="2" id="KW-1185">Reference proteome</keyword>
<reference evidence="1" key="1">
    <citation type="submission" date="2022-05" db="EMBL/GenBank/DDBJ databases">
        <title>Chromosome-level genome of Chaenocephalus aceratus.</title>
        <authorList>
            <person name="Park H."/>
        </authorList>
    </citation>
    <scope>NUCLEOTIDE SEQUENCE</scope>
    <source>
        <strain evidence="1">KU_202001</strain>
    </source>
</reference>
<dbReference type="Proteomes" id="UP001057452">
    <property type="component" value="Chromosome 24"/>
</dbReference>
<accession>A0ACB9VQ01</accession>
<protein>
    <submittedName>
        <fullName evidence="1">Uncharacterized protein</fullName>
    </submittedName>
</protein>
<name>A0ACB9VQ01_CHAAC</name>
<sequence length="63" mass="7136">AAVLSLFYPRLFSNIVLLNTHSLPLPHFLKCLRGNVNPTLGKYRLFALALVNRTSFSLKRPPQ</sequence>
<gene>
    <name evidence="1" type="ORF">KUCAC02_019548</name>
</gene>
<proteinExistence type="predicted"/>
<comment type="caution">
    <text evidence="1">The sequence shown here is derived from an EMBL/GenBank/DDBJ whole genome shotgun (WGS) entry which is preliminary data.</text>
</comment>
<evidence type="ECO:0000313" key="2">
    <source>
        <dbReference type="Proteomes" id="UP001057452"/>
    </source>
</evidence>